<keyword evidence="2" id="KW-1185">Reference proteome</keyword>
<dbReference type="Proteomes" id="UP000279968">
    <property type="component" value="Unassembled WGS sequence"/>
</dbReference>
<organism evidence="1 2">
    <name type="scientific">Micromonospora costi</name>
    <dbReference type="NCBI Taxonomy" id="1530042"/>
    <lineage>
        <taxon>Bacteria</taxon>
        <taxon>Bacillati</taxon>
        <taxon>Actinomycetota</taxon>
        <taxon>Actinomycetes</taxon>
        <taxon>Micromonosporales</taxon>
        <taxon>Micromonosporaceae</taxon>
        <taxon>Micromonospora</taxon>
    </lineage>
</organism>
<dbReference type="EMBL" id="RBAN01000007">
    <property type="protein sequence ID" value="RKN51524.1"/>
    <property type="molecule type" value="Genomic_DNA"/>
</dbReference>
<reference evidence="1 2" key="1">
    <citation type="journal article" date="2015" name="Int. J. Syst. Evol. Microbiol.">
        <title>Micromonospora costi sp. nov., isolated from a leaf of Costus speciosus.</title>
        <authorList>
            <person name="Thawai C."/>
        </authorList>
    </citation>
    <scope>NUCLEOTIDE SEQUENCE [LARGE SCALE GENOMIC DNA]</scope>
    <source>
        <strain evidence="1 2">CS1-12</strain>
    </source>
</reference>
<dbReference type="RefSeq" id="WP_120782949.1">
    <property type="nucleotide sequence ID" value="NZ_JBHLUP010000009.1"/>
</dbReference>
<sequence length="256" mass="26890">MNHAVELAPHRFAGLVAPAVDRAVAAALDAGRRRGGAELGRRYGGPAATGFLVEFRTRLAEPGGIVDEPGFAAVTRYRDPAECRRALDKQVAYGTLHRLPDGGIAATERGLAFLDELRGLHAEVTAELWAGHEERVVRLVEAFGRLVAYALVLDAEQPAAAGAAFAATAPPYEPDGTPAGVLLLDRLDALHHHRADAHAAAWTAAGHTARSVAALPPGPERLAIDLETDRRAAGPYGALTPEERLTVLADLAALPG</sequence>
<dbReference type="AlphaFoldDB" id="A0A3A9ZU93"/>
<proteinExistence type="predicted"/>
<evidence type="ECO:0000313" key="2">
    <source>
        <dbReference type="Proteomes" id="UP000279968"/>
    </source>
</evidence>
<comment type="caution">
    <text evidence="1">The sequence shown here is derived from an EMBL/GenBank/DDBJ whole genome shotgun (WGS) entry which is preliminary data.</text>
</comment>
<protein>
    <submittedName>
        <fullName evidence="1">Uncharacterized protein</fullName>
    </submittedName>
</protein>
<evidence type="ECO:0000313" key="1">
    <source>
        <dbReference type="EMBL" id="RKN51524.1"/>
    </source>
</evidence>
<accession>A0A3A9ZU93</accession>
<dbReference type="OrthoDB" id="3540741at2"/>
<name>A0A3A9ZU93_9ACTN</name>
<gene>
    <name evidence="1" type="ORF">D7193_29665</name>
</gene>